<proteinExistence type="predicted"/>
<evidence type="ECO:0000256" key="8">
    <source>
        <dbReference type="SAM" id="MobiDB-lite"/>
    </source>
</evidence>
<evidence type="ECO:0000256" key="6">
    <source>
        <dbReference type="ARBA" id="ARBA00023049"/>
    </source>
</evidence>
<dbReference type="PANTHER" id="PTHR22726:SF1">
    <property type="entry name" value="METALLOENDOPEPTIDASE OMA1, MITOCHONDRIAL"/>
    <property type="match status" value="1"/>
</dbReference>
<feature type="region of interest" description="Disordered" evidence="8">
    <location>
        <begin position="1"/>
        <end position="21"/>
    </location>
</feature>
<dbReference type="Proteomes" id="UP001595796">
    <property type="component" value="Unassembled WGS sequence"/>
</dbReference>
<evidence type="ECO:0000256" key="3">
    <source>
        <dbReference type="ARBA" id="ARBA00022723"/>
    </source>
</evidence>
<keyword evidence="3" id="KW-0479">Metal-binding</keyword>
<gene>
    <name evidence="10" type="ORF">ACFPFW_13385</name>
</gene>
<dbReference type="PANTHER" id="PTHR22726">
    <property type="entry name" value="METALLOENDOPEPTIDASE OMA1"/>
    <property type="match status" value="1"/>
</dbReference>
<evidence type="ECO:0000256" key="1">
    <source>
        <dbReference type="ARBA" id="ARBA00001947"/>
    </source>
</evidence>
<feature type="compositionally biased region" description="Polar residues" evidence="8">
    <location>
        <begin position="1"/>
        <end position="19"/>
    </location>
</feature>
<keyword evidence="5" id="KW-0862">Zinc</keyword>
<dbReference type="RefSeq" id="WP_379771087.1">
    <property type="nucleotide sequence ID" value="NZ_JBHSJF010000006.1"/>
</dbReference>
<feature type="domain" description="Peptidase M48" evidence="9">
    <location>
        <begin position="26"/>
        <end position="227"/>
    </location>
</feature>
<dbReference type="EC" id="3.4.24.-" evidence="10"/>
<keyword evidence="2" id="KW-0645">Protease</keyword>
<dbReference type="SUPFAM" id="SSF48452">
    <property type="entry name" value="TPR-like"/>
    <property type="match status" value="1"/>
</dbReference>
<dbReference type="EMBL" id="JBHSJF010000006">
    <property type="protein sequence ID" value="MFC5069004.1"/>
    <property type="molecule type" value="Genomic_DNA"/>
</dbReference>
<evidence type="ECO:0000256" key="5">
    <source>
        <dbReference type="ARBA" id="ARBA00022833"/>
    </source>
</evidence>
<organism evidence="10 11">
    <name type="scientific">Flaviflagellibacter deserti</name>
    <dbReference type="NCBI Taxonomy" id="2267266"/>
    <lineage>
        <taxon>Bacteria</taxon>
        <taxon>Pseudomonadati</taxon>
        <taxon>Pseudomonadota</taxon>
        <taxon>Alphaproteobacteria</taxon>
        <taxon>Hyphomicrobiales</taxon>
        <taxon>Flaviflagellibacter</taxon>
    </lineage>
</organism>
<dbReference type="InterPro" id="IPR011990">
    <property type="entry name" value="TPR-like_helical_dom_sf"/>
</dbReference>
<evidence type="ECO:0000259" key="9">
    <source>
        <dbReference type="Pfam" id="PF01435"/>
    </source>
</evidence>
<feature type="repeat" description="TPR" evidence="7">
    <location>
        <begin position="309"/>
        <end position="342"/>
    </location>
</feature>
<accession>A0ABV9Z359</accession>
<evidence type="ECO:0000313" key="11">
    <source>
        <dbReference type="Proteomes" id="UP001595796"/>
    </source>
</evidence>
<dbReference type="Gene3D" id="3.30.2010.10">
    <property type="entry name" value="Metalloproteases ('zincins'), catalytic domain"/>
    <property type="match status" value="1"/>
</dbReference>
<protein>
    <submittedName>
        <fullName evidence="10">M48 family metalloprotease</fullName>
        <ecNumber evidence="10">3.4.24.-</ecNumber>
    </submittedName>
</protein>
<evidence type="ECO:0000256" key="7">
    <source>
        <dbReference type="PROSITE-ProRule" id="PRU00339"/>
    </source>
</evidence>
<reference evidence="11" key="1">
    <citation type="journal article" date="2019" name="Int. J. Syst. Evol. Microbiol.">
        <title>The Global Catalogue of Microorganisms (GCM) 10K type strain sequencing project: providing services to taxonomists for standard genome sequencing and annotation.</title>
        <authorList>
            <consortium name="The Broad Institute Genomics Platform"/>
            <consortium name="The Broad Institute Genome Sequencing Center for Infectious Disease"/>
            <person name="Wu L."/>
            <person name="Ma J."/>
        </authorList>
    </citation>
    <scope>NUCLEOTIDE SEQUENCE [LARGE SCALE GENOMIC DNA]</scope>
    <source>
        <strain evidence="11">CGMCC 1.16444</strain>
    </source>
</reference>
<keyword evidence="4 10" id="KW-0378">Hydrolase</keyword>
<dbReference type="Gene3D" id="1.25.40.10">
    <property type="entry name" value="Tetratricopeptide repeat domain"/>
    <property type="match status" value="1"/>
</dbReference>
<dbReference type="InterPro" id="IPR001915">
    <property type="entry name" value="Peptidase_M48"/>
</dbReference>
<dbReference type="CDD" id="cd07324">
    <property type="entry name" value="M48C_Oma1-like"/>
    <property type="match status" value="1"/>
</dbReference>
<sequence>MLAFGTTSLSAPSAAQGANNRLAPVRDAEIEELMRDYVTPVLKAAGQEPSAIQIHLVRDMSFNAFVANGRRIFINLGAIVDAKTPNQLIGVLAHETGHIAGGHLSAMRQKLEEAQTRAIIAMLLGAAAVGAGAASGASGSTIAGGAQAAVTAPGEIIKRDLLSYIRSQEQAADQAAVSYLTKTGQSPKGMLEVFKGFADKSMFNARFVDPYAQTHPMPVERIALLERIANESPYLNAQDSDELLKRHKMVQAKIIGFVRPMDTVLRTYPLSNTSLPARYARAVATYRFGSVEVAQREIDSLISTEPNNPYFWELKGQALLEAGRPKQAIEPLRRASSLKPRSGLIRIMLGEAMVASNDNSQLDAAITQLRQATASEQESADAYRNLANAYGRKNQLPEADLASAQAAFYSGDVQTAKELAARAKQRFSAGSPGWLRADDIVNYRAPKLK</sequence>
<name>A0ABV9Z359_9HYPH</name>
<dbReference type="PROSITE" id="PS50005">
    <property type="entry name" value="TPR"/>
    <property type="match status" value="1"/>
</dbReference>
<comment type="cofactor">
    <cofactor evidence="1">
        <name>Zn(2+)</name>
        <dbReference type="ChEBI" id="CHEBI:29105"/>
    </cofactor>
</comment>
<dbReference type="Pfam" id="PF01435">
    <property type="entry name" value="Peptidase_M48"/>
    <property type="match status" value="1"/>
</dbReference>
<comment type="caution">
    <text evidence="10">The sequence shown here is derived from an EMBL/GenBank/DDBJ whole genome shotgun (WGS) entry which is preliminary data.</text>
</comment>
<keyword evidence="6 10" id="KW-0482">Metalloprotease</keyword>
<dbReference type="Pfam" id="PF13432">
    <property type="entry name" value="TPR_16"/>
    <property type="match status" value="2"/>
</dbReference>
<dbReference type="InterPro" id="IPR019734">
    <property type="entry name" value="TPR_rpt"/>
</dbReference>
<dbReference type="GO" id="GO:0008237">
    <property type="term" value="F:metallopeptidase activity"/>
    <property type="evidence" value="ECO:0007669"/>
    <property type="project" value="UniProtKB-KW"/>
</dbReference>
<keyword evidence="11" id="KW-1185">Reference proteome</keyword>
<dbReference type="InterPro" id="IPR051156">
    <property type="entry name" value="Mito/Outer_Membr_Metalloprot"/>
</dbReference>
<keyword evidence="7" id="KW-0802">TPR repeat</keyword>
<evidence type="ECO:0000256" key="4">
    <source>
        <dbReference type="ARBA" id="ARBA00022801"/>
    </source>
</evidence>
<evidence type="ECO:0000313" key="10">
    <source>
        <dbReference type="EMBL" id="MFC5069004.1"/>
    </source>
</evidence>
<evidence type="ECO:0000256" key="2">
    <source>
        <dbReference type="ARBA" id="ARBA00022670"/>
    </source>
</evidence>